<evidence type="ECO:0000313" key="5">
    <source>
        <dbReference type="Proteomes" id="UP000285575"/>
    </source>
</evidence>
<proteinExistence type="inferred from homology"/>
<dbReference type="PROSITE" id="PS51257">
    <property type="entry name" value="PROKAR_LIPOPROTEIN"/>
    <property type="match status" value="1"/>
</dbReference>
<name>A0A437RKV2_9BURK</name>
<comment type="similarity">
    <text evidence="1">Belongs to the intimin/invasin family.</text>
</comment>
<dbReference type="EMBL" id="SACR01000002">
    <property type="protein sequence ID" value="RVU47423.1"/>
    <property type="molecule type" value="Genomic_DNA"/>
</dbReference>
<gene>
    <name evidence="4" type="ORF">EOE66_06660</name>
</gene>
<protein>
    <recommendedName>
        <fullName evidence="3">Big-1 domain-containing protein</fullName>
    </recommendedName>
</protein>
<dbReference type="InterPro" id="IPR003344">
    <property type="entry name" value="Big_1_dom"/>
</dbReference>
<dbReference type="OrthoDB" id="5522233at2"/>
<sequence length="719" mass="71771">MNRVLHIVGASLMSLLLVACGGGGGSAGNTPFGSGNGSGGGGSGGGATVTYSVTLTLSAQTVTSSQPATVSARVVSSAGAALSNQVVSFSTSTGLGAFSAATALTNADGVATVTLSPATASAVGADTVIASTTVNGSVVSGSLGFQLTATNVTISAFTADIGTGSLSAYGQTLLTVTLAGTSPANPVNVAISSSCVTSGRATLTPATASTSTGTATFTYRDAGCGAFQVTDGLQASVTGTAATAARSITLTPPTPASIAFVSAAPSEIYLKGSGFAENSIVSFQVRDANGLGVPNQVVTLEATSLAGGLLIDDGAVPVTKRTDSNGNVLVRINAGTVPTPVRVRATLAASNISTVSSNLAVAVGLPSQQNFSLSQGTFNIEGYNIDGRPNTYLVIASDRLGNPVPEGTAINFVTEGGQVQAIRFTTLSNGLASATANFQSSSPRPPDGRVTVLAYALGEESFLDTNGDNVFTPGEDFQDLGDVFLDRLFNGSFNGNEDQFISLSISGVDACRTATSQLLRLGSGEPSRVLSNTGAALNTCVSGWGRAYVRRAIQTVFSTSETRLGWRVAPDARAVSNGAGSCQRVSLIDQIAAAPYANNDTAMSVPFYLLGDGSGVALANLGKTGSVAFLVADNNPIALNPAAAGTTISAVATAGLTVSVLANTVPSTLSPSASAISYTFDDTTTSGTVTISVRSPGGLTTVFAQTFYRNAGPTSTPCL</sequence>
<dbReference type="Gene3D" id="2.60.40.10">
    <property type="entry name" value="Immunoglobulins"/>
    <property type="match status" value="3"/>
</dbReference>
<dbReference type="PROSITE" id="PS51127">
    <property type="entry name" value="BIG1"/>
    <property type="match status" value="1"/>
</dbReference>
<keyword evidence="5" id="KW-1185">Reference proteome</keyword>
<reference evidence="4 5" key="1">
    <citation type="submission" date="2019-01" db="EMBL/GenBank/DDBJ databases">
        <authorList>
            <person name="Chen W.-M."/>
        </authorList>
    </citation>
    <scope>NUCLEOTIDE SEQUENCE [LARGE SCALE GENOMIC DNA]</scope>
    <source>
        <strain evidence="4 5">KYPY4</strain>
    </source>
</reference>
<accession>A0A437RKV2</accession>
<dbReference type="SUPFAM" id="SSF49373">
    <property type="entry name" value="Invasin/intimin cell-adhesion fragments"/>
    <property type="match status" value="2"/>
</dbReference>
<feature type="chain" id="PRO_5019478904" description="Big-1 domain-containing protein" evidence="2">
    <location>
        <begin position="20"/>
        <end position="719"/>
    </location>
</feature>
<dbReference type="AlphaFoldDB" id="A0A437RKV2"/>
<dbReference type="InterPro" id="IPR008964">
    <property type="entry name" value="Invasin/intimin_cell_adhesion"/>
</dbReference>
<evidence type="ECO:0000313" key="4">
    <source>
        <dbReference type="EMBL" id="RVU47423.1"/>
    </source>
</evidence>
<evidence type="ECO:0000256" key="1">
    <source>
        <dbReference type="ARBA" id="ARBA00010116"/>
    </source>
</evidence>
<evidence type="ECO:0000256" key="2">
    <source>
        <dbReference type="SAM" id="SignalP"/>
    </source>
</evidence>
<feature type="domain" description="Big-1" evidence="3">
    <location>
        <begin position="52"/>
        <end position="146"/>
    </location>
</feature>
<feature type="signal peptide" evidence="2">
    <location>
        <begin position="1"/>
        <end position="19"/>
    </location>
</feature>
<comment type="caution">
    <text evidence="4">The sequence shown here is derived from an EMBL/GenBank/DDBJ whole genome shotgun (WGS) entry which is preliminary data.</text>
</comment>
<dbReference type="Proteomes" id="UP000285575">
    <property type="component" value="Unassembled WGS sequence"/>
</dbReference>
<keyword evidence="2" id="KW-0732">Signal</keyword>
<dbReference type="RefSeq" id="WP_128227886.1">
    <property type="nucleotide sequence ID" value="NZ_SACR01000002.1"/>
</dbReference>
<dbReference type="InterPro" id="IPR013783">
    <property type="entry name" value="Ig-like_fold"/>
</dbReference>
<evidence type="ECO:0000259" key="3">
    <source>
        <dbReference type="PROSITE" id="PS51127"/>
    </source>
</evidence>
<organism evidence="4 5">
    <name type="scientific">Rubrivivax rivuli</name>
    <dbReference type="NCBI Taxonomy" id="1862385"/>
    <lineage>
        <taxon>Bacteria</taxon>
        <taxon>Pseudomonadati</taxon>
        <taxon>Pseudomonadota</taxon>
        <taxon>Betaproteobacteria</taxon>
        <taxon>Burkholderiales</taxon>
        <taxon>Sphaerotilaceae</taxon>
        <taxon>Rubrivivax</taxon>
    </lineage>
</organism>